<evidence type="ECO:0000313" key="9">
    <source>
        <dbReference type="EMBL" id="KOC89643.1"/>
    </source>
</evidence>
<dbReference type="AlphaFoldDB" id="A0A0L7T2U3"/>
<keyword evidence="5" id="KW-0520">NAD</keyword>
<comment type="caution">
    <text evidence="9">The sequence shown here is derived from an EMBL/GenBank/DDBJ whole genome shotgun (WGS) entry which is preliminary data.</text>
</comment>
<keyword evidence="4" id="KW-0560">Oxidoreductase</keyword>
<dbReference type="InterPro" id="IPR024084">
    <property type="entry name" value="IsoPropMal-DH-like_dom"/>
</dbReference>
<dbReference type="Pfam" id="PF00180">
    <property type="entry name" value="Iso_dh"/>
    <property type="match status" value="1"/>
</dbReference>
<dbReference type="Proteomes" id="UP000037088">
    <property type="component" value="Unassembled WGS sequence"/>
</dbReference>
<comment type="cofactor">
    <cofactor evidence="2">
        <name>Mg(2+)</name>
        <dbReference type="ChEBI" id="CHEBI:18420"/>
    </cofactor>
</comment>
<organism evidence="9 10">
    <name type="scientific">Winslowiella iniecta</name>
    <dbReference type="NCBI Taxonomy" id="1560201"/>
    <lineage>
        <taxon>Bacteria</taxon>
        <taxon>Pseudomonadati</taxon>
        <taxon>Pseudomonadota</taxon>
        <taxon>Gammaproteobacteria</taxon>
        <taxon>Enterobacterales</taxon>
        <taxon>Erwiniaceae</taxon>
        <taxon>Winslowiella</taxon>
    </lineage>
</organism>
<dbReference type="PATRIC" id="fig|1560201.3.peg.3746"/>
<keyword evidence="6" id="KW-0464">Manganese</keyword>
<dbReference type="EMBL" id="JRXF01000035">
    <property type="protein sequence ID" value="KOC89643.1"/>
    <property type="molecule type" value="Genomic_DNA"/>
</dbReference>
<evidence type="ECO:0000256" key="4">
    <source>
        <dbReference type="ARBA" id="ARBA00023002"/>
    </source>
</evidence>
<evidence type="ECO:0000313" key="11">
    <source>
        <dbReference type="Proteomes" id="UP000037088"/>
    </source>
</evidence>
<evidence type="ECO:0000259" key="7">
    <source>
        <dbReference type="Pfam" id="PF00180"/>
    </source>
</evidence>
<dbReference type="Gene3D" id="3.40.718.10">
    <property type="entry name" value="Isopropylmalate Dehydrogenase"/>
    <property type="match status" value="1"/>
</dbReference>
<evidence type="ECO:0000256" key="2">
    <source>
        <dbReference type="ARBA" id="ARBA00001946"/>
    </source>
</evidence>
<evidence type="ECO:0000256" key="6">
    <source>
        <dbReference type="ARBA" id="ARBA00023211"/>
    </source>
</evidence>
<evidence type="ECO:0000256" key="3">
    <source>
        <dbReference type="ARBA" id="ARBA00022723"/>
    </source>
</evidence>
<dbReference type="STRING" id="1560201.NG42_17700"/>
<proteinExistence type="predicted"/>
<dbReference type="GO" id="GO:0016491">
    <property type="term" value="F:oxidoreductase activity"/>
    <property type="evidence" value="ECO:0007669"/>
    <property type="project" value="UniProtKB-KW"/>
</dbReference>
<dbReference type="EMBL" id="JRXE01000028">
    <property type="protein sequence ID" value="KOC88059.1"/>
    <property type="molecule type" value="Genomic_DNA"/>
</dbReference>
<evidence type="ECO:0000256" key="5">
    <source>
        <dbReference type="ARBA" id="ARBA00023027"/>
    </source>
</evidence>
<dbReference type="PANTHER" id="PTHR43275">
    <property type="entry name" value="D-MALATE DEHYDROGENASE [DECARBOXYLATING]"/>
    <property type="match status" value="1"/>
</dbReference>
<sequence length="69" mass="7199">MFEPVHGSAPDFAGQTIANPVATIGSGALMLEHLGEHAAAQGMMQALEHVTAEGQLHQTQSADAVLRHI</sequence>
<evidence type="ECO:0000313" key="10">
    <source>
        <dbReference type="Proteomes" id="UP000036851"/>
    </source>
</evidence>
<evidence type="ECO:0000256" key="1">
    <source>
        <dbReference type="ARBA" id="ARBA00001936"/>
    </source>
</evidence>
<keyword evidence="11" id="KW-1185">Reference proteome</keyword>
<dbReference type="RefSeq" id="WP_052901563.1">
    <property type="nucleotide sequence ID" value="NZ_JRXE01000028.1"/>
</dbReference>
<keyword evidence="3" id="KW-0479">Metal-binding</keyword>
<reference evidence="10 11" key="1">
    <citation type="journal article" date="2015" name="Int. J. Syst. Evol. Microbiol.">
        <title>Erwinia iniecta sp. nov., isolated from Russian wheat aphids (Diuraphis noxia).</title>
        <authorList>
            <person name="Campillo T."/>
            <person name="Luna E."/>
            <person name="Portier P."/>
            <person name="Fischer-Le Saux M."/>
            <person name="Lapitan N."/>
            <person name="Tisserat N.A."/>
            <person name="Leach J.E."/>
        </authorList>
    </citation>
    <scope>NUCLEOTIDE SEQUENCE [LARGE SCALE GENOMIC DNA]</scope>
    <source>
        <strain evidence="8 11">B120</strain>
        <strain evidence="9 10">B149</strain>
    </source>
</reference>
<gene>
    <name evidence="8" type="ORF">NG42_17700</name>
    <name evidence="9" type="ORF">NG43_18410</name>
</gene>
<comment type="cofactor">
    <cofactor evidence="1">
        <name>Mn(2+)</name>
        <dbReference type="ChEBI" id="CHEBI:29035"/>
    </cofactor>
</comment>
<feature type="domain" description="Isopropylmalate dehydrogenase-like" evidence="7">
    <location>
        <begin position="1"/>
        <end position="55"/>
    </location>
</feature>
<protein>
    <recommendedName>
        <fullName evidence="7">Isopropylmalate dehydrogenase-like domain-containing protein</fullName>
    </recommendedName>
</protein>
<evidence type="ECO:0000313" key="8">
    <source>
        <dbReference type="EMBL" id="KOC88059.1"/>
    </source>
</evidence>
<dbReference type="InterPro" id="IPR050501">
    <property type="entry name" value="ICDH/IPMDH"/>
</dbReference>
<dbReference type="GO" id="GO:0046872">
    <property type="term" value="F:metal ion binding"/>
    <property type="evidence" value="ECO:0007669"/>
    <property type="project" value="UniProtKB-KW"/>
</dbReference>
<dbReference type="SUPFAM" id="SSF53659">
    <property type="entry name" value="Isocitrate/Isopropylmalate dehydrogenase-like"/>
    <property type="match status" value="1"/>
</dbReference>
<name>A0A0L7T2U3_9GAMM</name>
<dbReference type="Proteomes" id="UP000036851">
    <property type="component" value="Unassembled WGS sequence"/>
</dbReference>
<dbReference type="PANTHER" id="PTHR43275:SF1">
    <property type="entry name" value="D-MALATE DEHYDROGENASE [DECARBOXYLATING]"/>
    <property type="match status" value="1"/>
</dbReference>
<accession>A0A0L7T2U3</accession>